<accession>A0A0R2EQ49</accession>
<organism evidence="1 2">
    <name type="scientific">Secundilactobacillus similis DSM 23365 = JCM 2765</name>
    <dbReference type="NCBI Taxonomy" id="1423804"/>
    <lineage>
        <taxon>Bacteria</taxon>
        <taxon>Bacillati</taxon>
        <taxon>Bacillota</taxon>
        <taxon>Bacilli</taxon>
        <taxon>Lactobacillales</taxon>
        <taxon>Lactobacillaceae</taxon>
        <taxon>Secundilactobacillus</taxon>
    </lineage>
</organism>
<name>A0A0R2EQ49_9LACO</name>
<dbReference type="Proteomes" id="UP000051442">
    <property type="component" value="Unassembled WGS sequence"/>
</dbReference>
<evidence type="ECO:0008006" key="3">
    <source>
        <dbReference type="Google" id="ProtNLM"/>
    </source>
</evidence>
<proteinExistence type="predicted"/>
<dbReference type="RefSeq" id="WP_156405758.1">
    <property type="nucleotide sequence ID" value="NZ_AYZM01000159.1"/>
</dbReference>
<evidence type="ECO:0000313" key="1">
    <source>
        <dbReference type="EMBL" id="KRN18193.1"/>
    </source>
</evidence>
<dbReference type="OrthoDB" id="2246846at2"/>
<comment type="caution">
    <text evidence="1">The sequence shown here is derived from an EMBL/GenBank/DDBJ whole genome shotgun (WGS) entry which is preliminary data.</text>
</comment>
<dbReference type="AlphaFoldDB" id="A0A0R2EQ49"/>
<sequence>MQNIEINDHVQSLLDAVNELFPGKVELQFIGELQSGYVRHDQAQVVQDKDHLMVQISDLTAPDYTASHELLHLLMTLRGFPQLFYSLSTGNEELDNQLKLLSTDLYDTVSHLVVVSEQRKHELIDDNIEQLYLKGVQATIDPEPATDDDKMTMRLLVLTDALVFFGDQNAAINKQFATDYPKAFPAAQKLYGVITEKAVDSPFTLRRNVVKAFKAFDAQLEEWGLPPVNNQEFATLTSVFSKRQLRLEVRQVFELFHSDMVDVKTNRRAYVGINRTDRQNGFVLPAPKASEDTPDYYKGIYGMTVEALLKQLEMPYILR</sequence>
<evidence type="ECO:0000313" key="2">
    <source>
        <dbReference type="Proteomes" id="UP000051442"/>
    </source>
</evidence>
<keyword evidence="2" id="KW-1185">Reference proteome</keyword>
<protein>
    <recommendedName>
        <fullName evidence="3">IpaB EvcA family protein</fullName>
    </recommendedName>
</protein>
<dbReference type="STRING" id="1423804.FD14_GL002208"/>
<gene>
    <name evidence="1" type="ORF">FD14_GL002208</name>
</gene>
<reference evidence="1 2" key="1">
    <citation type="journal article" date="2015" name="Genome Announc.">
        <title>Expanding the biotechnology potential of lactobacilli through comparative genomics of 213 strains and associated genera.</title>
        <authorList>
            <person name="Sun Z."/>
            <person name="Harris H.M."/>
            <person name="McCann A."/>
            <person name="Guo C."/>
            <person name="Argimon S."/>
            <person name="Zhang W."/>
            <person name="Yang X."/>
            <person name="Jeffery I.B."/>
            <person name="Cooney J.C."/>
            <person name="Kagawa T.F."/>
            <person name="Liu W."/>
            <person name="Song Y."/>
            <person name="Salvetti E."/>
            <person name="Wrobel A."/>
            <person name="Rasinkangas P."/>
            <person name="Parkhill J."/>
            <person name="Rea M.C."/>
            <person name="O'Sullivan O."/>
            <person name="Ritari J."/>
            <person name="Douillard F.P."/>
            <person name="Paul Ross R."/>
            <person name="Yang R."/>
            <person name="Briner A.E."/>
            <person name="Felis G.E."/>
            <person name="de Vos W.M."/>
            <person name="Barrangou R."/>
            <person name="Klaenhammer T.R."/>
            <person name="Caufield P.W."/>
            <person name="Cui Y."/>
            <person name="Zhang H."/>
            <person name="O'Toole P.W."/>
        </authorList>
    </citation>
    <scope>NUCLEOTIDE SEQUENCE [LARGE SCALE GENOMIC DNA]</scope>
    <source>
        <strain evidence="1 2">DSM 23365</strain>
    </source>
</reference>
<dbReference type="EMBL" id="AYZM01000159">
    <property type="protein sequence ID" value="KRN18193.1"/>
    <property type="molecule type" value="Genomic_DNA"/>
</dbReference>
<dbReference type="PATRIC" id="fig|1423804.4.peg.2395"/>